<evidence type="ECO:0000313" key="2">
    <source>
        <dbReference type="EMBL" id="GBO33083.1"/>
    </source>
</evidence>
<proteinExistence type="predicted"/>
<dbReference type="AlphaFoldDB" id="A0A4Y2W5W1"/>
<evidence type="ECO:0000256" key="1">
    <source>
        <dbReference type="SAM" id="MobiDB-lite"/>
    </source>
</evidence>
<accession>A0A4Y2W5W1</accession>
<evidence type="ECO:0000313" key="3">
    <source>
        <dbReference type="Proteomes" id="UP000499080"/>
    </source>
</evidence>
<organism evidence="2 3">
    <name type="scientific">Araneus ventricosus</name>
    <name type="common">Orbweaver spider</name>
    <name type="synonym">Epeira ventricosa</name>
    <dbReference type="NCBI Taxonomy" id="182803"/>
    <lineage>
        <taxon>Eukaryota</taxon>
        <taxon>Metazoa</taxon>
        <taxon>Ecdysozoa</taxon>
        <taxon>Arthropoda</taxon>
        <taxon>Chelicerata</taxon>
        <taxon>Arachnida</taxon>
        <taxon>Araneae</taxon>
        <taxon>Araneomorphae</taxon>
        <taxon>Entelegynae</taxon>
        <taxon>Araneoidea</taxon>
        <taxon>Araneidae</taxon>
        <taxon>Araneus</taxon>
    </lineage>
</organism>
<reference evidence="2 3" key="1">
    <citation type="journal article" date="2019" name="Sci. Rep.">
        <title>Orb-weaving spider Araneus ventricosus genome elucidates the spidroin gene catalogue.</title>
        <authorList>
            <person name="Kono N."/>
            <person name="Nakamura H."/>
            <person name="Ohtoshi R."/>
            <person name="Moran D.A.P."/>
            <person name="Shinohara A."/>
            <person name="Yoshida Y."/>
            <person name="Fujiwara M."/>
            <person name="Mori M."/>
            <person name="Tomita M."/>
            <person name="Arakawa K."/>
        </authorList>
    </citation>
    <scope>NUCLEOTIDE SEQUENCE [LARGE SCALE GENOMIC DNA]</scope>
</reference>
<keyword evidence="3" id="KW-1185">Reference proteome</keyword>
<name>A0A4Y2W5W1_ARAVE</name>
<dbReference type="EMBL" id="BGPR01056618">
    <property type="protein sequence ID" value="GBO33083.1"/>
    <property type="molecule type" value="Genomic_DNA"/>
</dbReference>
<feature type="compositionally biased region" description="Polar residues" evidence="1">
    <location>
        <begin position="64"/>
        <end position="83"/>
    </location>
</feature>
<sequence length="105" mass="11782">MVKLNILFNPKLPKAFRCLVVKSQLRSQWVPGSKPDSAVHAGLADIKSDVVGQMPFRWCRVDARSSSSDRGSKLRGQSQNDTRVASRRDFTITKLINLQMPAITR</sequence>
<gene>
    <name evidence="2" type="ORF">AVEN_201191_1</name>
</gene>
<dbReference type="Proteomes" id="UP000499080">
    <property type="component" value="Unassembled WGS sequence"/>
</dbReference>
<comment type="caution">
    <text evidence="2">The sequence shown here is derived from an EMBL/GenBank/DDBJ whole genome shotgun (WGS) entry which is preliminary data.</text>
</comment>
<feature type="region of interest" description="Disordered" evidence="1">
    <location>
        <begin position="63"/>
        <end position="86"/>
    </location>
</feature>
<protein>
    <submittedName>
        <fullName evidence="2">Uncharacterized protein</fullName>
    </submittedName>
</protein>